<proteinExistence type="predicted"/>
<evidence type="ECO:0000259" key="1">
    <source>
        <dbReference type="Pfam" id="PF13456"/>
    </source>
</evidence>
<dbReference type="PANTHER" id="PTHR47723:SF19">
    <property type="entry name" value="POLYNUCLEOTIDYL TRANSFERASE, RIBONUCLEASE H-LIKE SUPERFAMILY PROTEIN"/>
    <property type="match status" value="1"/>
</dbReference>
<dbReference type="InterPro" id="IPR002156">
    <property type="entry name" value="RNaseH_domain"/>
</dbReference>
<comment type="caution">
    <text evidence="2">The sequence shown here is derived from an EMBL/GenBank/DDBJ whole genome shotgun (WGS) entry which is preliminary data.</text>
</comment>
<dbReference type="Proteomes" id="UP001396334">
    <property type="component" value="Unassembled WGS sequence"/>
</dbReference>
<reference evidence="2 3" key="1">
    <citation type="journal article" date="2024" name="G3 (Bethesda)">
        <title>Genome assembly of Hibiscus sabdariffa L. provides insights into metabolisms of medicinal natural products.</title>
        <authorList>
            <person name="Kim T."/>
        </authorList>
    </citation>
    <scope>NUCLEOTIDE SEQUENCE [LARGE SCALE GENOMIC DNA]</scope>
    <source>
        <strain evidence="2">TK-2024</strain>
        <tissue evidence="2">Old leaves</tissue>
    </source>
</reference>
<dbReference type="EMBL" id="JBBPBN010000036">
    <property type="protein sequence ID" value="KAK9001368.1"/>
    <property type="molecule type" value="Genomic_DNA"/>
</dbReference>
<dbReference type="SUPFAM" id="SSF53098">
    <property type="entry name" value="Ribonuclease H-like"/>
    <property type="match status" value="1"/>
</dbReference>
<keyword evidence="3" id="KW-1185">Reference proteome</keyword>
<dbReference type="InterPro" id="IPR036397">
    <property type="entry name" value="RNaseH_sf"/>
</dbReference>
<dbReference type="InterPro" id="IPR053151">
    <property type="entry name" value="RNase_H-like"/>
</dbReference>
<name>A0ABR2QL03_9ROSI</name>
<sequence length="222" mass="25171">MTSSSTKKCNHLSQSHNKGLTWARYYNDSKYSLPTRQLQHATPNNWSCPGLGQVCLNVDGAVNLSTDISSIGRLIRDNEGNWIMGFKQILCSTSIFNAELWAIYTGLKLAWDNGFERIILQSDCLEAVTTIHESSAEYNPNSLVRAIKSFSRKCWGIEIQWITREANKVADKLTKLDNTSQYTLLILEEPPEDLLLLLGKDITDSRDRDPQTDAWDSPLTWE</sequence>
<accession>A0ABR2QL03</accession>
<organism evidence="2 3">
    <name type="scientific">Hibiscus sabdariffa</name>
    <name type="common">roselle</name>
    <dbReference type="NCBI Taxonomy" id="183260"/>
    <lineage>
        <taxon>Eukaryota</taxon>
        <taxon>Viridiplantae</taxon>
        <taxon>Streptophyta</taxon>
        <taxon>Embryophyta</taxon>
        <taxon>Tracheophyta</taxon>
        <taxon>Spermatophyta</taxon>
        <taxon>Magnoliopsida</taxon>
        <taxon>eudicotyledons</taxon>
        <taxon>Gunneridae</taxon>
        <taxon>Pentapetalae</taxon>
        <taxon>rosids</taxon>
        <taxon>malvids</taxon>
        <taxon>Malvales</taxon>
        <taxon>Malvaceae</taxon>
        <taxon>Malvoideae</taxon>
        <taxon>Hibiscus</taxon>
    </lineage>
</organism>
<dbReference type="PANTHER" id="PTHR47723">
    <property type="entry name" value="OS05G0353850 PROTEIN"/>
    <property type="match status" value="1"/>
</dbReference>
<dbReference type="Pfam" id="PF13456">
    <property type="entry name" value="RVT_3"/>
    <property type="match status" value="1"/>
</dbReference>
<evidence type="ECO:0000313" key="2">
    <source>
        <dbReference type="EMBL" id="KAK9001368.1"/>
    </source>
</evidence>
<dbReference type="InterPro" id="IPR012337">
    <property type="entry name" value="RNaseH-like_sf"/>
</dbReference>
<protein>
    <recommendedName>
        <fullName evidence="1">RNase H type-1 domain-containing protein</fullName>
    </recommendedName>
</protein>
<dbReference type="Gene3D" id="3.30.420.10">
    <property type="entry name" value="Ribonuclease H-like superfamily/Ribonuclease H"/>
    <property type="match status" value="1"/>
</dbReference>
<gene>
    <name evidence="2" type="ORF">V6N11_083153</name>
</gene>
<dbReference type="CDD" id="cd06222">
    <property type="entry name" value="RNase_H_like"/>
    <property type="match status" value="1"/>
</dbReference>
<dbReference type="InterPro" id="IPR044730">
    <property type="entry name" value="RNase_H-like_dom_plant"/>
</dbReference>
<evidence type="ECO:0000313" key="3">
    <source>
        <dbReference type="Proteomes" id="UP001396334"/>
    </source>
</evidence>
<feature type="domain" description="RNase H type-1" evidence="1">
    <location>
        <begin position="57"/>
        <end position="175"/>
    </location>
</feature>